<name>A0A2P2JVA8_RHIMU</name>
<dbReference type="EMBL" id="GGEC01016935">
    <property type="protein sequence ID" value="MBW97418.1"/>
    <property type="molecule type" value="Transcribed_RNA"/>
</dbReference>
<dbReference type="AlphaFoldDB" id="A0A2P2JVA8"/>
<accession>A0A2P2JVA8</accession>
<protein>
    <submittedName>
        <fullName evidence="1">Uncharacterized protein</fullName>
    </submittedName>
</protein>
<evidence type="ECO:0000313" key="1">
    <source>
        <dbReference type="EMBL" id="MBW97418.1"/>
    </source>
</evidence>
<proteinExistence type="predicted"/>
<organism evidence="1">
    <name type="scientific">Rhizophora mucronata</name>
    <name type="common">Asiatic mangrove</name>
    <dbReference type="NCBI Taxonomy" id="61149"/>
    <lineage>
        <taxon>Eukaryota</taxon>
        <taxon>Viridiplantae</taxon>
        <taxon>Streptophyta</taxon>
        <taxon>Embryophyta</taxon>
        <taxon>Tracheophyta</taxon>
        <taxon>Spermatophyta</taxon>
        <taxon>Magnoliopsida</taxon>
        <taxon>eudicotyledons</taxon>
        <taxon>Gunneridae</taxon>
        <taxon>Pentapetalae</taxon>
        <taxon>rosids</taxon>
        <taxon>fabids</taxon>
        <taxon>Malpighiales</taxon>
        <taxon>Rhizophoraceae</taxon>
        <taxon>Rhizophora</taxon>
    </lineage>
</organism>
<sequence>MTMYVPVVSFSTLLFVICEFGLKQGMKVFQN</sequence>
<reference evidence="1" key="1">
    <citation type="submission" date="2018-02" db="EMBL/GenBank/DDBJ databases">
        <title>Rhizophora mucronata_Transcriptome.</title>
        <authorList>
            <person name="Meera S.P."/>
            <person name="Sreeshan A."/>
            <person name="Augustine A."/>
        </authorList>
    </citation>
    <scope>NUCLEOTIDE SEQUENCE</scope>
    <source>
        <tissue evidence="1">Leaf</tissue>
    </source>
</reference>